<gene>
    <name evidence="3" type="ORF">G3I50_24635</name>
</gene>
<dbReference type="InterPro" id="IPR019692">
    <property type="entry name" value="CFP-6_PH"/>
</dbReference>
<feature type="domain" description="Low molecular weight protein antigen 6 PH" evidence="2">
    <location>
        <begin position="67"/>
        <end position="124"/>
    </location>
</feature>
<dbReference type="EMBL" id="JAAGMP010001089">
    <property type="protein sequence ID" value="NEC21407.1"/>
    <property type="molecule type" value="Genomic_DNA"/>
</dbReference>
<evidence type="ECO:0000259" key="2">
    <source>
        <dbReference type="Pfam" id="PF10756"/>
    </source>
</evidence>
<dbReference type="Pfam" id="PF10756">
    <property type="entry name" value="bPH_6"/>
    <property type="match status" value="1"/>
</dbReference>
<protein>
    <submittedName>
        <fullName evidence="3">PH domain-containing protein</fullName>
    </submittedName>
</protein>
<evidence type="ECO:0000313" key="3">
    <source>
        <dbReference type="EMBL" id="NEC21407.1"/>
    </source>
</evidence>
<proteinExistence type="predicted"/>
<feature type="transmembrane region" description="Helical" evidence="1">
    <location>
        <begin position="42"/>
        <end position="62"/>
    </location>
</feature>
<reference evidence="3 4" key="1">
    <citation type="submission" date="2020-01" db="EMBL/GenBank/DDBJ databases">
        <title>Insect and environment-associated Actinomycetes.</title>
        <authorList>
            <person name="Currrie C."/>
            <person name="Chevrette M."/>
            <person name="Carlson C."/>
            <person name="Stubbendieck R."/>
            <person name="Wendt-Pienkowski E."/>
        </authorList>
    </citation>
    <scope>NUCLEOTIDE SEQUENCE [LARGE SCALE GENOMIC DNA]</scope>
    <source>
        <strain evidence="3 4">SID7590</strain>
    </source>
</reference>
<evidence type="ECO:0000313" key="4">
    <source>
        <dbReference type="Proteomes" id="UP000469670"/>
    </source>
</evidence>
<feature type="transmembrane region" description="Helical" evidence="1">
    <location>
        <begin position="12"/>
        <end position="30"/>
    </location>
</feature>
<organism evidence="3 4">
    <name type="scientific">Streptomyces parvus</name>
    <dbReference type="NCBI Taxonomy" id="66428"/>
    <lineage>
        <taxon>Bacteria</taxon>
        <taxon>Bacillati</taxon>
        <taxon>Actinomycetota</taxon>
        <taxon>Actinomycetes</taxon>
        <taxon>Kitasatosporales</taxon>
        <taxon>Streptomycetaceae</taxon>
        <taxon>Streptomyces</taxon>
    </lineage>
</organism>
<dbReference type="Proteomes" id="UP000469670">
    <property type="component" value="Unassembled WGS sequence"/>
</dbReference>
<sequence>MHDIEYIPAQQRTWWTWAGVATVLALYTLYASTVGRRPDTSIGSLLVALGWMAIPAAPWLAWMALGRTRINTDGIQVVRPLRTRTARWDEISAIDVDQVGGYGGRYDYWIRISCHSGTSFRLPAPMTSHAGRDPLFDERLQEIRHRWSEAHGPTAREPE</sequence>
<name>A0A7K3S1P2_9ACTN</name>
<dbReference type="AlphaFoldDB" id="A0A7K3S1P2"/>
<dbReference type="RefSeq" id="WP_164205540.1">
    <property type="nucleotide sequence ID" value="NZ_JAAGMP010001089.1"/>
</dbReference>
<keyword evidence="1" id="KW-0812">Transmembrane</keyword>
<accession>A0A7K3S1P2</accession>
<comment type="caution">
    <text evidence="3">The sequence shown here is derived from an EMBL/GenBank/DDBJ whole genome shotgun (WGS) entry which is preliminary data.</text>
</comment>
<keyword evidence="1" id="KW-1133">Transmembrane helix</keyword>
<evidence type="ECO:0000256" key="1">
    <source>
        <dbReference type="SAM" id="Phobius"/>
    </source>
</evidence>
<keyword evidence="1" id="KW-0472">Membrane</keyword>